<evidence type="ECO:0000259" key="1">
    <source>
        <dbReference type="Pfam" id="PF13657"/>
    </source>
</evidence>
<accession>A0ABT7VAE3</accession>
<dbReference type="NCBIfam" id="TIGR03071">
    <property type="entry name" value="couple_hipA"/>
    <property type="match status" value="1"/>
</dbReference>
<dbReference type="Proteomes" id="UP001529421">
    <property type="component" value="Unassembled WGS sequence"/>
</dbReference>
<evidence type="ECO:0000313" key="3">
    <source>
        <dbReference type="Proteomes" id="UP001529421"/>
    </source>
</evidence>
<dbReference type="RefSeq" id="WP_289545530.1">
    <property type="nucleotide sequence ID" value="NZ_JAUDDZ010000012.1"/>
</dbReference>
<reference evidence="2 3" key="2">
    <citation type="submission" date="2023-06" db="EMBL/GenBank/DDBJ databases">
        <authorList>
            <person name="Zeman M."/>
            <person name="Kubasova T."/>
            <person name="Jahodarova E."/>
            <person name="Nykrynova M."/>
            <person name="Rychlik I."/>
        </authorList>
    </citation>
    <scope>NUCLEOTIDE SEQUENCE [LARGE SCALE GENOMIC DNA]</scope>
    <source>
        <strain evidence="2 3">154_Feed</strain>
    </source>
</reference>
<proteinExistence type="predicted"/>
<feature type="domain" description="HipA N-terminal subdomain 1" evidence="1">
    <location>
        <begin position="15"/>
        <end position="86"/>
    </location>
</feature>
<reference evidence="3" key="1">
    <citation type="submission" date="2023-06" db="EMBL/GenBank/DDBJ databases">
        <title>Identification and characterization of horizontal gene transfer across gut microbiota members of farm animals based on homology search.</title>
        <authorList>
            <person name="Zeman M."/>
            <person name="Kubasova T."/>
            <person name="Jahodarova E."/>
            <person name="Nykrynova M."/>
            <person name="Rychlik I."/>
        </authorList>
    </citation>
    <scope>NUCLEOTIDE SEQUENCE [LARGE SCALE GENOMIC DNA]</scope>
    <source>
        <strain evidence="3">154_Feed</strain>
    </source>
</reference>
<name>A0ABT7VAE3_9ACTN</name>
<protein>
    <submittedName>
        <fullName evidence="2">HipA N-terminal domain-containing protein</fullName>
    </submittedName>
</protein>
<keyword evidence="3" id="KW-1185">Reference proteome</keyword>
<comment type="caution">
    <text evidence="2">The sequence shown here is derived from an EMBL/GenBank/DDBJ whole genome shotgun (WGS) entry which is preliminary data.</text>
</comment>
<dbReference type="InterPro" id="IPR017508">
    <property type="entry name" value="HipA_N1"/>
</dbReference>
<organism evidence="2 3">
    <name type="scientific">Enorma phocaeensis</name>
    <dbReference type="NCBI Taxonomy" id="1871019"/>
    <lineage>
        <taxon>Bacteria</taxon>
        <taxon>Bacillati</taxon>
        <taxon>Actinomycetota</taxon>
        <taxon>Coriobacteriia</taxon>
        <taxon>Coriobacteriales</taxon>
        <taxon>Coriobacteriaceae</taxon>
        <taxon>Enorma</taxon>
    </lineage>
</organism>
<gene>
    <name evidence="2" type="ORF">QUW28_08215</name>
</gene>
<evidence type="ECO:0000313" key="2">
    <source>
        <dbReference type="EMBL" id="MDM8275469.1"/>
    </source>
</evidence>
<sequence length="94" mass="10552">MGDAFKVFRLAYHDMYPVGTISRSSMTFSYDPNHLSAAWATPLSFSLPLSNLPYKLDAFQPYFEGLLPEGEARRALAGELRIPEQDWLSPGGLR</sequence>
<dbReference type="Pfam" id="PF13657">
    <property type="entry name" value="Couple_hipA"/>
    <property type="match status" value="1"/>
</dbReference>
<dbReference type="EMBL" id="JAUDDZ010000012">
    <property type="protein sequence ID" value="MDM8275469.1"/>
    <property type="molecule type" value="Genomic_DNA"/>
</dbReference>